<evidence type="ECO:0000256" key="4">
    <source>
        <dbReference type="ARBA" id="ARBA00022692"/>
    </source>
</evidence>
<dbReference type="Gene3D" id="3.40.720.10">
    <property type="entry name" value="Alkaline Phosphatase, subunit A"/>
    <property type="match status" value="1"/>
</dbReference>
<feature type="transmembrane region" description="Helical" evidence="8">
    <location>
        <begin position="33"/>
        <end position="50"/>
    </location>
</feature>
<dbReference type="EMBL" id="JBIGHZ010000002">
    <property type="protein sequence ID" value="MFG6447935.1"/>
    <property type="molecule type" value="Genomic_DNA"/>
</dbReference>
<comment type="caution">
    <text evidence="10">The sequence shown here is derived from an EMBL/GenBank/DDBJ whole genome shotgun (WGS) entry which is preliminary data.</text>
</comment>
<feature type="compositionally biased region" description="Low complexity" evidence="7">
    <location>
        <begin position="556"/>
        <end position="567"/>
    </location>
</feature>
<reference evidence="10 11" key="1">
    <citation type="submission" date="2024-08" db="EMBL/GenBank/DDBJ databases">
        <authorList>
            <person name="Lu H."/>
        </authorList>
    </citation>
    <scope>NUCLEOTIDE SEQUENCE [LARGE SCALE GENOMIC DNA]</scope>
    <source>
        <strain evidence="10 11">BYS180W</strain>
    </source>
</reference>
<keyword evidence="11" id="KW-1185">Reference proteome</keyword>
<dbReference type="InterPro" id="IPR017850">
    <property type="entry name" value="Alkaline_phosphatase_core_sf"/>
</dbReference>
<evidence type="ECO:0000259" key="9">
    <source>
        <dbReference type="Pfam" id="PF00884"/>
    </source>
</evidence>
<dbReference type="InterPro" id="IPR000917">
    <property type="entry name" value="Sulfatase_N"/>
</dbReference>
<comment type="subcellular location">
    <subcellularLocation>
        <location evidence="1">Cell membrane</location>
        <topology evidence="1">Multi-pass membrane protein</topology>
    </subcellularLocation>
</comment>
<dbReference type="SUPFAM" id="SSF53649">
    <property type="entry name" value="Alkaline phosphatase-like"/>
    <property type="match status" value="1"/>
</dbReference>
<feature type="transmembrane region" description="Helical" evidence="8">
    <location>
        <begin position="59"/>
        <end position="78"/>
    </location>
</feature>
<keyword evidence="4 8" id="KW-0812">Transmembrane</keyword>
<name>A0ABW7FUD2_9BURK</name>
<evidence type="ECO:0000256" key="2">
    <source>
        <dbReference type="ARBA" id="ARBA00022475"/>
    </source>
</evidence>
<evidence type="ECO:0000313" key="11">
    <source>
        <dbReference type="Proteomes" id="UP001606099"/>
    </source>
</evidence>
<feature type="domain" description="Sulfatase N-terminal" evidence="9">
    <location>
        <begin position="220"/>
        <end position="473"/>
    </location>
</feature>
<dbReference type="GO" id="GO:0016740">
    <property type="term" value="F:transferase activity"/>
    <property type="evidence" value="ECO:0007669"/>
    <property type="project" value="UniProtKB-KW"/>
</dbReference>
<evidence type="ECO:0000256" key="1">
    <source>
        <dbReference type="ARBA" id="ARBA00004651"/>
    </source>
</evidence>
<evidence type="ECO:0000256" key="7">
    <source>
        <dbReference type="SAM" id="MobiDB-lite"/>
    </source>
</evidence>
<feature type="region of interest" description="Disordered" evidence="7">
    <location>
        <begin position="192"/>
        <end position="215"/>
    </location>
</feature>
<accession>A0ABW7FUD2</accession>
<protein>
    <submittedName>
        <fullName evidence="10">Phosphoethanolamine transferase</fullName>
    </submittedName>
</protein>
<gene>
    <name evidence="10" type="ORF">ACG0Z6_06700</name>
</gene>
<proteinExistence type="predicted"/>
<dbReference type="InterPro" id="IPR040423">
    <property type="entry name" value="PEA_transferase"/>
</dbReference>
<feature type="transmembrane region" description="Helical" evidence="8">
    <location>
        <begin position="114"/>
        <end position="132"/>
    </location>
</feature>
<evidence type="ECO:0000256" key="3">
    <source>
        <dbReference type="ARBA" id="ARBA00022679"/>
    </source>
</evidence>
<evidence type="ECO:0000313" key="10">
    <source>
        <dbReference type="EMBL" id="MFG6447935.1"/>
    </source>
</evidence>
<dbReference type="RefSeq" id="WP_394459749.1">
    <property type="nucleotide sequence ID" value="NZ_JBIGHZ010000002.1"/>
</dbReference>
<feature type="compositionally biased region" description="Low complexity" evidence="7">
    <location>
        <begin position="203"/>
        <end position="213"/>
    </location>
</feature>
<sequence length="575" mass="64816">MLSRFLKHPPRLAWLLLPLGLMALGYEGRRLLQLWWLALPPLLWLAWPLAPRWARVRRVLLSLWLAVFVLDALLRSFLQQRYQAAPDSALVLSAVANTHFGEGLQYLGMTAPALWPWAWALVLCAVALVQGLRPAAPSTLAVAVRRPQRRTLWVLLLVLALLPYASKPWRRLHPVQFWAHWSTQVHELRQQWGEHGQQREQQLEAARQAQPQRHSPDSATVVLALTESVNRDNLQLYGYPRDTTPELSALRAKLPGLLRVHEAWSVEAATVPALQRLFHFGQPQGEAGLHLLALARAAGYKVWWISNHDDLAIEQLHARLADHVVMVNRAPGRASRSLDEELLPALQQALQDDTPHKLIVLHMLGAHPHYKLRHPEGHSPFDAAQDAVSQELQREGRPVWVRELRDDYDAALHYHDSVVARTLSMTSAAPADYRAWFYVSDHGQEVGHEQDRAGHSPRTAAGYRVPLLAWQSAPRRPLPDDVEMRAFRADWAGWSLLNLLDISWRGHQAQRDVLDPSYRWQPPDLPLPPEELPESWRPAASAPVRTPGLRPPAPAAAPRLAPLNAPAVPRPASGP</sequence>
<dbReference type="Proteomes" id="UP001606099">
    <property type="component" value="Unassembled WGS sequence"/>
</dbReference>
<keyword evidence="2" id="KW-1003">Cell membrane</keyword>
<feature type="region of interest" description="Disordered" evidence="7">
    <location>
        <begin position="522"/>
        <end position="575"/>
    </location>
</feature>
<keyword evidence="3 10" id="KW-0808">Transferase</keyword>
<evidence type="ECO:0000256" key="6">
    <source>
        <dbReference type="ARBA" id="ARBA00023136"/>
    </source>
</evidence>
<evidence type="ECO:0000256" key="5">
    <source>
        <dbReference type="ARBA" id="ARBA00022989"/>
    </source>
</evidence>
<feature type="transmembrane region" description="Helical" evidence="8">
    <location>
        <begin position="152"/>
        <end position="169"/>
    </location>
</feature>
<evidence type="ECO:0000256" key="8">
    <source>
        <dbReference type="SAM" id="Phobius"/>
    </source>
</evidence>
<keyword evidence="6 8" id="KW-0472">Membrane</keyword>
<dbReference type="CDD" id="cd16017">
    <property type="entry name" value="LptA"/>
    <property type="match status" value="1"/>
</dbReference>
<dbReference type="PANTHER" id="PTHR30443">
    <property type="entry name" value="INNER MEMBRANE PROTEIN"/>
    <property type="match status" value="1"/>
</dbReference>
<dbReference type="Pfam" id="PF00884">
    <property type="entry name" value="Sulfatase"/>
    <property type="match status" value="1"/>
</dbReference>
<dbReference type="PANTHER" id="PTHR30443:SF2">
    <property type="entry name" value="PHOSPHOETHANOLAMINE TRANSFERASE EPTC"/>
    <property type="match status" value="1"/>
</dbReference>
<dbReference type="InterPro" id="IPR058130">
    <property type="entry name" value="PEA_transf_C"/>
</dbReference>
<keyword evidence="5 8" id="KW-1133">Transmembrane helix</keyword>
<organism evidence="10 11">
    <name type="scientific">Roseateles rivi</name>
    <dbReference type="NCBI Taxonomy" id="3299028"/>
    <lineage>
        <taxon>Bacteria</taxon>
        <taxon>Pseudomonadati</taxon>
        <taxon>Pseudomonadota</taxon>
        <taxon>Betaproteobacteria</taxon>
        <taxon>Burkholderiales</taxon>
        <taxon>Sphaerotilaceae</taxon>
        <taxon>Roseateles</taxon>
    </lineage>
</organism>